<dbReference type="Gene3D" id="1.10.287.470">
    <property type="entry name" value="Helix hairpin bin"/>
    <property type="match status" value="1"/>
</dbReference>
<dbReference type="InterPro" id="IPR058625">
    <property type="entry name" value="MdtA-like_BSH"/>
</dbReference>
<dbReference type="EMBL" id="CP051167">
    <property type="protein sequence ID" value="QIZ70087.1"/>
    <property type="molecule type" value="Genomic_DNA"/>
</dbReference>
<dbReference type="PANTHER" id="PTHR30469:SF39">
    <property type="entry name" value="SLL0180 PROTEIN"/>
    <property type="match status" value="1"/>
</dbReference>
<gene>
    <name evidence="9" type="ORF">HCG48_05480</name>
</gene>
<keyword evidence="5" id="KW-0472">Membrane</keyword>
<sequence length="601" mass="65610">MERSRRQNPTVELEEKDAKLEGDRPFETEEKGKEMESEPKSKRGGRGKWNPARSLRLKNNKQLLIWLLVAIALGVGGTFGWQWWSGRQSGGANSAQSAPGGGQPSGVPVRVSPVEMTLLRETSDFVGNLEARQSVEIQSESSGRVSEIYIRDGDRVGQGDPLVKIDARDAEVQLQQARAAQASAEARLEELRAGPRREAIASARARLQQAEAQLAELRAGNRPQEIAQARARLERARSKLDALRGGSRSDEIAQAEAALEEAKARVELSAKRVERNRELLAEGAIARDTFDAVQTENEQARASVERARQRIEELERARQEDIEQAEAEEREAREAFDLQRAGARPEEIAQAEAIVAEREQALRELENGTRPEAIAAAEAQVSEAIARVRAAQVQLEDTVVFAPFSGTVGDVTVKLGDYVDSGDRLTTLTQNQALELEMPIPVERLAELRTGLPVEITDSAGNPLAEGRISFVSPTIDRDSQTVLAKASFDNAKGQLIDGQFVRAKVIWEQRPNSVVVPSNAIIFQGQDRFVFVARGSDPQVAERRAVKLGTVQGDRSEILEGLRPGDQLIVSGLQKLADGAPIMPLGDPQADASPATEAQP</sequence>
<dbReference type="Gene3D" id="2.40.50.100">
    <property type="match status" value="2"/>
</dbReference>
<dbReference type="NCBIfam" id="TIGR01730">
    <property type="entry name" value="RND_mfp"/>
    <property type="match status" value="1"/>
</dbReference>
<feature type="transmembrane region" description="Helical" evidence="5">
    <location>
        <begin position="63"/>
        <end position="84"/>
    </location>
</feature>
<dbReference type="Pfam" id="PF25917">
    <property type="entry name" value="BSH_RND"/>
    <property type="match status" value="1"/>
</dbReference>
<evidence type="ECO:0000259" key="6">
    <source>
        <dbReference type="Pfam" id="PF25917"/>
    </source>
</evidence>
<dbReference type="InterPro" id="IPR058637">
    <property type="entry name" value="YknX-like_C"/>
</dbReference>
<evidence type="ECO:0000256" key="1">
    <source>
        <dbReference type="ARBA" id="ARBA00004236"/>
    </source>
</evidence>
<feature type="region of interest" description="Disordered" evidence="4">
    <location>
        <begin position="1"/>
        <end position="53"/>
    </location>
</feature>
<protein>
    <submittedName>
        <fullName evidence="9">Efflux RND transporter periplasmic adaptor subunit</fullName>
    </submittedName>
</protein>
<dbReference type="GO" id="GO:0015562">
    <property type="term" value="F:efflux transmembrane transporter activity"/>
    <property type="evidence" value="ECO:0007669"/>
    <property type="project" value="TreeGrafter"/>
</dbReference>
<feature type="region of interest" description="Disordered" evidence="4">
    <location>
        <begin position="88"/>
        <end position="108"/>
    </location>
</feature>
<evidence type="ECO:0000256" key="2">
    <source>
        <dbReference type="ARBA" id="ARBA00009477"/>
    </source>
</evidence>
<dbReference type="PANTHER" id="PTHR30469">
    <property type="entry name" value="MULTIDRUG RESISTANCE PROTEIN MDTA"/>
    <property type="match status" value="1"/>
</dbReference>
<name>A0A6H1TVC8_9CYAN</name>
<dbReference type="InterPro" id="IPR006143">
    <property type="entry name" value="RND_pump_MFP"/>
</dbReference>
<keyword evidence="3" id="KW-0175">Coiled coil</keyword>
<dbReference type="SUPFAM" id="SSF111369">
    <property type="entry name" value="HlyD-like secretion proteins"/>
    <property type="match status" value="2"/>
</dbReference>
<feature type="coiled-coil region" evidence="3">
    <location>
        <begin position="167"/>
        <end position="394"/>
    </location>
</feature>
<accession>A0A6H1TVC8</accession>
<feature type="compositionally biased region" description="Basic and acidic residues" evidence="4">
    <location>
        <begin position="16"/>
        <end position="41"/>
    </location>
</feature>
<dbReference type="InterPro" id="IPR058626">
    <property type="entry name" value="MdtA-like_b-barrel"/>
</dbReference>
<comment type="subcellular location">
    <subcellularLocation>
        <location evidence="1">Cell membrane</location>
    </subcellularLocation>
</comment>
<keyword evidence="5" id="KW-0812">Transmembrane</keyword>
<evidence type="ECO:0000313" key="9">
    <source>
        <dbReference type="EMBL" id="QIZ70087.1"/>
    </source>
</evidence>
<keyword evidence="10" id="KW-1185">Reference proteome</keyword>
<comment type="similarity">
    <text evidence="2">Belongs to the membrane fusion protein (MFP) (TC 8.A.1) family.</text>
</comment>
<evidence type="ECO:0000256" key="3">
    <source>
        <dbReference type="SAM" id="Coils"/>
    </source>
</evidence>
<feature type="domain" description="Multidrug resistance protein MdtA-like beta-barrel" evidence="7">
    <location>
        <begin position="452"/>
        <end position="506"/>
    </location>
</feature>
<dbReference type="Gene3D" id="2.40.420.20">
    <property type="match status" value="1"/>
</dbReference>
<reference evidence="9 10" key="1">
    <citation type="submission" date="2020-04" db="EMBL/GenBank/DDBJ databases">
        <authorList>
            <person name="Basu S."/>
            <person name="Maruthanayagam V."/>
            <person name="Chakraborty S."/>
            <person name="Pramanik A."/>
            <person name="Mukherjee J."/>
            <person name="Brink B."/>
        </authorList>
    </citation>
    <scope>NUCLEOTIDE SEQUENCE [LARGE SCALE GENOMIC DNA]</scope>
    <source>
        <strain evidence="9 10">AP17</strain>
    </source>
</reference>
<evidence type="ECO:0000256" key="4">
    <source>
        <dbReference type="SAM" id="MobiDB-lite"/>
    </source>
</evidence>
<evidence type="ECO:0000313" key="10">
    <source>
        <dbReference type="Proteomes" id="UP000500857"/>
    </source>
</evidence>
<keyword evidence="5" id="KW-1133">Transmembrane helix</keyword>
<feature type="domain" description="YknX-like C-terminal permuted SH3-like" evidence="8">
    <location>
        <begin position="515"/>
        <end position="583"/>
    </location>
</feature>
<dbReference type="KEGG" id="oxy:HCG48_05480"/>
<dbReference type="AlphaFoldDB" id="A0A6H1TVC8"/>
<dbReference type="Proteomes" id="UP000500857">
    <property type="component" value="Chromosome"/>
</dbReference>
<feature type="region of interest" description="Disordered" evidence="4">
    <location>
        <begin position="581"/>
        <end position="601"/>
    </location>
</feature>
<evidence type="ECO:0000259" key="7">
    <source>
        <dbReference type="Pfam" id="PF25944"/>
    </source>
</evidence>
<dbReference type="Gene3D" id="2.40.30.170">
    <property type="match status" value="1"/>
</dbReference>
<evidence type="ECO:0000259" key="8">
    <source>
        <dbReference type="Pfam" id="PF25989"/>
    </source>
</evidence>
<dbReference type="PRINTS" id="PR01490">
    <property type="entry name" value="RTXTOXIND"/>
</dbReference>
<dbReference type="Pfam" id="PF25989">
    <property type="entry name" value="YknX_C"/>
    <property type="match status" value="1"/>
</dbReference>
<feature type="domain" description="Multidrug resistance protein MdtA-like barrel-sandwich hybrid" evidence="6">
    <location>
        <begin position="134"/>
        <end position="428"/>
    </location>
</feature>
<evidence type="ECO:0000256" key="5">
    <source>
        <dbReference type="SAM" id="Phobius"/>
    </source>
</evidence>
<dbReference type="GO" id="GO:1990281">
    <property type="term" value="C:efflux pump complex"/>
    <property type="evidence" value="ECO:0007669"/>
    <property type="project" value="TreeGrafter"/>
</dbReference>
<proteinExistence type="inferred from homology"/>
<dbReference type="Pfam" id="PF25944">
    <property type="entry name" value="Beta-barrel_RND"/>
    <property type="match status" value="1"/>
</dbReference>
<organism evidence="9 10">
    <name type="scientific">Oxynema aestuarii AP17</name>
    <dbReference type="NCBI Taxonomy" id="2064643"/>
    <lineage>
        <taxon>Bacteria</taxon>
        <taxon>Bacillati</taxon>
        <taxon>Cyanobacteriota</taxon>
        <taxon>Cyanophyceae</taxon>
        <taxon>Oscillatoriophycideae</taxon>
        <taxon>Oscillatoriales</taxon>
        <taxon>Oscillatoriaceae</taxon>
        <taxon>Oxynema</taxon>
        <taxon>Oxynema aestuarii</taxon>
    </lineage>
</organism>